<dbReference type="KEGG" id="acek:FLP30_13475"/>
<dbReference type="Proteomes" id="UP000324536">
    <property type="component" value="Plasmid unnamed2"/>
</dbReference>
<protein>
    <submittedName>
        <fullName evidence="1">Uncharacterized protein</fullName>
    </submittedName>
</protein>
<gene>
    <name evidence="1" type="ORF">FLP30_13475</name>
</gene>
<evidence type="ECO:0000313" key="2">
    <source>
        <dbReference type="Proteomes" id="UP000324536"/>
    </source>
</evidence>
<evidence type="ECO:0000313" key="1">
    <source>
        <dbReference type="EMBL" id="QEO18886.1"/>
    </source>
</evidence>
<name>A0A5C1YRA9_9PROT</name>
<reference evidence="1 2" key="1">
    <citation type="submission" date="2019-09" db="EMBL/GenBank/DDBJ databases">
        <title>Genome sequencing of strain KACC 21233.</title>
        <authorList>
            <person name="Heo J."/>
            <person name="Kim S.-J."/>
            <person name="Kim J.-S."/>
            <person name="Hong S.-B."/>
            <person name="Kwon S.-W."/>
        </authorList>
    </citation>
    <scope>NUCLEOTIDE SEQUENCE [LARGE SCALE GENOMIC DNA]</scope>
    <source>
        <strain evidence="1 2">KACC 21233</strain>
        <plasmid evidence="1 2">unnamed2</plasmid>
    </source>
</reference>
<organism evidence="1 2">
    <name type="scientific">Acetobacter vaccinii</name>
    <dbReference type="NCBI Taxonomy" id="2592655"/>
    <lineage>
        <taxon>Bacteria</taxon>
        <taxon>Pseudomonadati</taxon>
        <taxon>Pseudomonadota</taxon>
        <taxon>Alphaproteobacteria</taxon>
        <taxon>Acetobacterales</taxon>
        <taxon>Acetobacteraceae</taxon>
        <taxon>Acetobacter</taxon>
    </lineage>
</organism>
<geneLocation type="plasmid" evidence="1">
    <name>unnamed2</name>
</geneLocation>
<dbReference type="AlphaFoldDB" id="A0A5C1YRA9"/>
<accession>A0A5C1YRA9</accession>
<dbReference type="EMBL" id="CP043508">
    <property type="protein sequence ID" value="QEO18886.1"/>
    <property type="molecule type" value="Genomic_DNA"/>
</dbReference>
<proteinExistence type="predicted"/>
<keyword evidence="1" id="KW-0614">Plasmid</keyword>
<dbReference type="RefSeq" id="WP_149280538.1">
    <property type="nucleotide sequence ID" value="NZ_CP043508.1"/>
</dbReference>
<sequence>MAFSTPAAPGAAPMTRAEMIAWCQAQARRAGITRPVPTAHDLYAEFCNDWWKKRGRTPPGQDAPAPGVQKE</sequence>
<keyword evidence="2" id="KW-1185">Reference proteome</keyword>